<dbReference type="InterPro" id="IPR002843">
    <property type="entry name" value="ATPase_V0-cplx_csu/dsu"/>
</dbReference>
<dbReference type="GO" id="GO:0016787">
    <property type="term" value="F:hydrolase activity"/>
    <property type="evidence" value="ECO:0007669"/>
    <property type="project" value="UniProtKB-KW"/>
</dbReference>
<name>A0A084JDZ6_9CLOT</name>
<dbReference type="InterPro" id="IPR044911">
    <property type="entry name" value="V-type_ATPase_csu/dsu_dom_3"/>
</dbReference>
<keyword evidence="5" id="KW-1185">Reference proteome</keyword>
<dbReference type="Gene3D" id="1.10.132.50">
    <property type="entry name" value="ATP synthase (C/AC39) subunit, domain 3"/>
    <property type="match status" value="1"/>
</dbReference>
<gene>
    <name evidence="4" type="ORF">IO99_06210</name>
</gene>
<keyword evidence="3" id="KW-0406">Ion transport</keyword>
<dbReference type="Proteomes" id="UP000028542">
    <property type="component" value="Unassembled WGS sequence"/>
</dbReference>
<sequence length="333" mass="38624">MDRMDFTHAVARLRVMEKRLLDKNKIERLLDSDGPQEVLKILQETTYGELINNIDSVYDYEKILKEELVNLYSTLYKISPVKEIIDIMSLRYDYHNIKVLLKAKALGKDLSNILIPIGTIPLDTLKNCILSDELKSLDKQIQKVITKVEKEFEVNSDPQVIDTLLDKYMFEGMIEKARNIDVQYITRYVNESIDITNIKTMLRVKKQNKDGRFLEGVLIPNGTIKHNFFIEGINESLEIFTSKISRTPYSKVLHTILEEYMATGSISSLDVLYDNYIMDHAKEAKRVNFGPEPIIAYIIAKETEIKIIRIIMVGKINKVATEVIRERLRELYV</sequence>
<dbReference type="InterPro" id="IPR035067">
    <property type="entry name" value="V-type_ATPase_csu/dsu"/>
</dbReference>
<dbReference type="RefSeq" id="WP_035131365.1">
    <property type="nucleotide sequence ID" value="NZ_JPMD01000014.1"/>
</dbReference>
<dbReference type="STRING" id="318464.IO99_06210"/>
<protein>
    <submittedName>
        <fullName evidence="4">ATP synthase subunit C</fullName>
        <ecNumber evidence="4">3.6.3.14</ecNumber>
    </submittedName>
</protein>
<dbReference type="GO" id="GO:0046961">
    <property type="term" value="F:proton-transporting ATPase activity, rotational mechanism"/>
    <property type="evidence" value="ECO:0007669"/>
    <property type="project" value="InterPro"/>
</dbReference>
<reference evidence="4 5" key="1">
    <citation type="submission" date="2014-07" db="EMBL/GenBank/DDBJ databases">
        <title>Draft genome of Clostridium sulfidigenes 113A isolated from sediments associated with methane hydrate from Krishna Godavari basin.</title>
        <authorList>
            <person name="Honkalas V.S."/>
            <person name="Dabir A.P."/>
            <person name="Arora P."/>
            <person name="Dhakephalkar P.K."/>
        </authorList>
    </citation>
    <scope>NUCLEOTIDE SEQUENCE [LARGE SCALE GENOMIC DNA]</scope>
    <source>
        <strain evidence="4 5">113A</strain>
    </source>
</reference>
<evidence type="ECO:0000256" key="2">
    <source>
        <dbReference type="ARBA" id="ARBA00022448"/>
    </source>
</evidence>
<evidence type="ECO:0000313" key="5">
    <source>
        <dbReference type="Proteomes" id="UP000028542"/>
    </source>
</evidence>
<evidence type="ECO:0000256" key="3">
    <source>
        <dbReference type="ARBA" id="ARBA00023065"/>
    </source>
</evidence>
<comment type="similarity">
    <text evidence="1">Belongs to the V-ATPase V0D/AC39 subunit family.</text>
</comment>
<comment type="caution">
    <text evidence="4">The sequence shown here is derived from an EMBL/GenBank/DDBJ whole genome shotgun (WGS) entry which is preliminary data.</text>
</comment>
<evidence type="ECO:0000256" key="1">
    <source>
        <dbReference type="ARBA" id="ARBA00006709"/>
    </source>
</evidence>
<dbReference type="PANTHER" id="PTHR38682">
    <property type="entry name" value="V-TYPE ATP SYNTHASE SUBUNIT C"/>
    <property type="match status" value="1"/>
</dbReference>
<accession>A0A084JDZ6</accession>
<dbReference type="InterPro" id="IPR050873">
    <property type="entry name" value="V-ATPase_V0D/AC39_subunit"/>
</dbReference>
<organism evidence="4 5">
    <name type="scientific">Clostridium sulfidigenes</name>
    <dbReference type="NCBI Taxonomy" id="318464"/>
    <lineage>
        <taxon>Bacteria</taxon>
        <taxon>Bacillati</taxon>
        <taxon>Bacillota</taxon>
        <taxon>Clostridia</taxon>
        <taxon>Eubacteriales</taxon>
        <taxon>Clostridiaceae</taxon>
        <taxon>Clostridium</taxon>
    </lineage>
</organism>
<dbReference type="PANTHER" id="PTHR38682:SF1">
    <property type="entry name" value="V-TYPE ATP SYNTHASE SUBUNIT C"/>
    <property type="match status" value="1"/>
</dbReference>
<dbReference type="SUPFAM" id="SSF103486">
    <property type="entry name" value="V-type ATP synthase subunit C"/>
    <property type="match status" value="1"/>
</dbReference>
<keyword evidence="2" id="KW-0813">Transport</keyword>
<dbReference type="NCBIfam" id="NF002266">
    <property type="entry name" value="PRK01198.1-2"/>
    <property type="match status" value="1"/>
</dbReference>
<proteinExistence type="inferred from homology"/>
<dbReference type="Gene3D" id="1.20.1690.10">
    <property type="entry name" value="V-type ATP synthase subunit C domain"/>
    <property type="match status" value="2"/>
</dbReference>
<dbReference type="eggNOG" id="COG1527">
    <property type="taxonomic scope" value="Bacteria"/>
</dbReference>
<dbReference type="EMBL" id="JPMD01000014">
    <property type="protein sequence ID" value="KEZ87180.1"/>
    <property type="molecule type" value="Genomic_DNA"/>
</dbReference>
<dbReference type="InterPro" id="IPR036079">
    <property type="entry name" value="ATPase_csu/dsu_sf"/>
</dbReference>
<dbReference type="AlphaFoldDB" id="A0A084JDZ6"/>
<keyword evidence="4" id="KW-0378">Hydrolase</keyword>
<dbReference type="Pfam" id="PF01992">
    <property type="entry name" value="vATP-synt_AC39"/>
    <property type="match status" value="1"/>
</dbReference>
<evidence type="ECO:0000313" key="4">
    <source>
        <dbReference type="EMBL" id="KEZ87180.1"/>
    </source>
</evidence>
<dbReference type="EC" id="3.6.3.14" evidence="4"/>